<dbReference type="PROSITE" id="PS51456">
    <property type="entry name" value="MYOSIN_MOTOR"/>
    <property type="match status" value="1"/>
</dbReference>
<dbReference type="Pfam" id="PF00063">
    <property type="entry name" value="Myosin_head"/>
    <property type="match status" value="1"/>
</dbReference>
<name>A0ABR2LY75_9ASPA</name>
<feature type="region of interest" description="Actin-binding" evidence="8">
    <location>
        <begin position="683"/>
        <end position="705"/>
    </location>
</feature>
<feature type="compositionally biased region" description="Polar residues" evidence="9">
    <location>
        <begin position="59"/>
        <end position="71"/>
    </location>
</feature>
<dbReference type="Proteomes" id="UP001412067">
    <property type="component" value="Unassembled WGS sequence"/>
</dbReference>
<dbReference type="PANTHER" id="PTHR13140">
    <property type="entry name" value="MYOSIN"/>
    <property type="match status" value="1"/>
</dbReference>
<sequence>MLFAEAMRPANTRSSLEVMLDAIRRKDEHPEDLPPALPARPTSRGRLPTSRKSLPVTFAGQSNGEEMNLGSSDRRVEVKEDSEQKNGISGGMGFVGKSPDLRVADMESYEQWWEAGGPVNCKCRSASLAVNLSGHFKSGEALDCFLKEKLQVWCWLPEEKWECGKIESFSPDDAYVLMSNGKILRLPFEHILPANPEIHDSVNDIALLSYINEPSVLHSLKYIYSQNIVFTKADAVLVALNPCKELSPHKFISGTACRRKVRESPHVFAMANQAYGAILSGGKNQSIIVSGESGSGKTEATKIAMQCVVAIASCDGIGVEILKANAILESFGNSKTSKNNNSSCFSKLNVIHFSQAGRVCGAEIKTFLLEKSRVVQRAVGERSYHVFYQFCAGAPPRLKEKFNLISANEYEFLKQSKCLRVDNIDDAREFHLLMEALDNFHITKEDQGSVFSMLAAVLWLSIIGFSTVTSEYHVEVNLDEAVTNVATLSGCEINTVLLALSPLRSHFGDGTIVQKLTLSQAIESRDALAKSIYGTLFDWIAALINKSLQVGKTHTGSSISFLDICSFEFSHKNGFEQFCRNYANERILQFIVSHLLKREQEEYTIEGLNWSKIEFADNDDCINLYEKVLYNTRYFLENNRDILHEDFIKLLLSCSNQLSKVLASLISISFPLQSACKELKDQLSELTQLLENTNPHFIRCINPNRKQLAGIYEEDFVIHQLRSSRLLEVSRIARSSYPTRMTFLQFAERYKSLLMENTTALDPLSISVAVLQRYNAIPGMYQVGYTKIFLRNGQLAVLEAAKGRALQGILYTQKYFCGARRRIFMDIKKGAATLQSFIRAEGTRREFQYLVRRHRAAVLIQKNVKQWVVRKAFAKQQEHIVLLQSVIRSWLAKKHLNLSKKLETTKCRNIVFEGDQNKLHEQKNTQQEHSPVEPSDMADLKNRVLKAEAEMRDMEEENSDLRKQLQQYEMRWSGYDLKMKSMEEMWQKQMSSLQMSLAAAKRSHGTSDVANLMGKPDPPSTSPYFDYEDTVSFETYTTEGTPAMRSRAGTELNSTPDILRNTVTDLVKEFEEQRRIFEDDAGFIVEVKSGVSISNINPDEEFRKLKSMFASWKKSYVVRLRETKKALRKFRTSGAAKTRRRWWCTGTSK</sequence>
<accession>A0ABR2LY75</accession>
<evidence type="ECO:0000256" key="5">
    <source>
        <dbReference type="ARBA" id="ARBA00023123"/>
    </source>
</evidence>
<evidence type="ECO:0000313" key="13">
    <source>
        <dbReference type="Proteomes" id="UP001412067"/>
    </source>
</evidence>
<dbReference type="PROSITE" id="PS50096">
    <property type="entry name" value="IQ"/>
    <property type="match status" value="2"/>
</dbReference>
<feature type="domain" description="Myosin motor" evidence="10">
    <location>
        <begin position="200"/>
        <end position="803"/>
    </location>
</feature>
<keyword evidence="13" id="KW-1185">Reference proteome</keyword>
<dbReference type="SUPFAM" id="SSF52540">
    <property type="entry name" value="P-loop containing nucleoside triphosphate hydrolases"/>
    <property type="match status" value="1"/>
</dbReference>
<feature type="region of interest" description="Disordered" evidence="9">
    <location>
        <begin position="26"/>
        <end position="91"/>
    </location>
</feature>
<evidence type="ECO:0000256" key="7">
    <source>
        <dbReference type="ARBA" id="ARBA00023203"/>
    </source>
</evidence>
<dbReference type="SMART" id="SM00015">
    <property type="entry name" value="IQ"/>
    <property type="match status" value="3"/>
</dbReference>
<dbReference type="Gene3D" id="1.20.5.190">
    <property type="match status" value="1"/>
</dbReference>
<dbReference type="InterPro" id="IPR001609">
    <property type="entry name" value="Myosin_head_motor_dom-like"/>
</dbReference>
<dbReference type="Pfam" id="PF25369">
    <property type="entry name" value="SH3_VIII-1_N"/>
    <property type="match status" value="1"/>
</dbReference>
<evidence type="ECO:0000256" key="3">
    <source>
        <dbReference type="ARBA" id="ARBA00022860"/>
    </source>
</evidence>
<organism evidence="12 13">
    <name type="scientific">Platanthera guangdongensis</name>
    <dbReference type="NCBI Taxonomy" id="2320717"/>
    <lineage>
        <taxon>Eukaryota</taxon>
        <taxon>Viridiplantae</taxon>
        <taxon>Streptophyta</taxon>
        <taxon>Embryophyta</taxon>
        <taxon>Tracheophyta</taxon>
        <taxon>Spermatophyta</taxon>
        <taxon>Magnoliopsida</taxon>
        <taxon>Liliopsida</taxon>
        <taxon>Asparagales</taxon>
        <taxon>Orchidaceae</taxon>
        <taxon>Orchidoideae</taxon>
        <taxon>Orchideae</taxon>
        <taxon>Orchidinae</taxon>
        <taxon>Platanthera</taxon>
    </lineage>
</organism>
<evidence type="ECO:0000259" key="10">
    <source>
        <dbReference type="PROSITE" id="PS51456"/>
    </source>
</evidence>
<keyword evidence="2 8" id="KW-0067">ATP-binding</keyword>
<gene>
    <name evidence="12" type="ORF">KSP40_PGU006904</name>
</gene>
<dbReference type="SMART" id="SM00242">
    <property type="entry name" value="MYSc"/>
    <property type="match status" value="1"/>
</dbReference>
<feature type="domain" description="Myosin N-terminal SH3-like" evidence="11">
    <location>
        <begin position="147"/>
        <end position="196"/>
    </location>
</feature>
<keyword evidence="3" id="KW-0112">Calmodulin-binding</keyword>
<dbReference type="Gene3D" id="1.20.120.720">
    <property type="entry name" value="Myosin VI head, motor domain, U50 subdomain"/>
    <property type="match status" value="1"/>
</dbReference>
<keyword evidence="1 8" id="KW-0547">Nucleotide-binding</keyword>
<dbReference type="PRINTS" id="PR00193">
    <property type="entry name" value="MYOSINHEAVY"/>
</dbReference>
<keyword evidence="4" id="KW-0175">Coiled coil</keyword>
<feature type="binding site" evidence="8">
    <location>
        <begin position="291"/>
        <end position="298"/>
    </location>
    <ligand>
        <name>ATP</name>
        <dbReference type="ChEBI" id="CHEBI:30616"/>
    </ligand>
</feature>
<evidence type="ECO:0000256" key="4">
    <source>
        <dbReference type="ARBA" id="ARBA00023054"/>
    </source>
</evidence>
<evidence type="ECO:0000256" key="9">
    <source>
        <dbReference type="SAM" id="MobiDB-lite"/>
    </source>
</evidence>
<comment type="caution">
    <text evidence="12">The sequence shown here is derived from an EMBL/GenBank/DDBJ whole genome shotgun (WGS) entry which is preliminary data.</text>
</comment>
<dbReference type="PROSITE" id="PS51844">
    <property type="entry name" value="SH3_LIKE"/>
    <property type="match status" value="1"/>
</dbReference>
<keyword evidence="7 8" id="KW-0009">Actin-binding</keyword>
<protein>
    <submittedName>
        <fullName evidence="12">Uncharacterized protein</fullName>
    </submittedName>
</protein>
<reference evidence="12 13" key="1">
    <citation type="journal article" date="2022" name="Nat. Plants">
        <title>Genomes of leafy and leafless Platanthera orchids illuminate the evolution of mycoheterotrophy.</title>
        <authorList>
            <person name="Li M.H."/>
            <person name="Liu K.W."/>
            <person name="Li Z."/>
            <person name="Lu H.C."/>
            <person name="Ye Q.L."/>
            <person name="Zhang D."/>
            <person name="Wang J.Y."/>
            <person name="Li Y.F."/>
            <person name="Zhong Z.M."/>
            <person name="Liu X."/>
            <person name="Yu X."/>
            <person name="Liu D.K."/>
            <person name="Tu X.D."/>
            <person name="Liu B."/>
            <person name="Hao Y."/>
            <person name="Liao X.Y."/>
            <person name="Jiang Y.T."/>
            <person name="Sun W.H."/>
            <person name="Chen J."/>
            <person name="Chen Y.Q."/>
            <person name="Ai Y."/>
            <person name="Zhai J.W."/>
            <person name="Wu S.S."/>
            <person name="Zhou Z."/>
            <person name="Hsiao Y.Y."/>
            <person name="Wu W.L."/>
            <person name="Chen Y.Y."/>
            <person name="Lin Y.F."/>
            <person name="Hsu J.L."/>
            <person name="Li C.Y."/>
            <person name="Wang Z.W."/>
            <person name="Zhao X."/>
            <person name="Zhong W.Y."/>
            <person name="Ma X.K."/>
            <person name="Ma L."/>
            <person name="Huang J."/>
            <person name="Chen G.Z."/>
            <person name="Huang M.Z."/>
            <person name="Huang L."/>
            <person name="Peng D.H."/>
            <person name="Luo Y.B."/>
            <person name="Zou S.Q."/>
            <person name="Chen S.P."/>
            <person name="Lan S."/>
            <person name="Tsai W.C."/>
            <person name="Van de Peer Y."/>
            <person name="Liu Z.J."/>
        </authorList>
    </citation>
    <scope>NUCLEOTIDE SEQUENCE [LARGE SCALE GENOMIC DNA]</scope>
    <source>
        <strain evidence="12">Lor288</strain>
    </source>
</reference>
<dbReference type="InterPro" id="IPR036961">
    <property type="entry name" value="Kinesin_motor_dom_sf"/>
</dbReference>
<dbReference type="Gene3D" id="1.20.58.530">
    <property type="match status" value="1"/>
</dbReference>
<dbReference type="InterPro" id="IPR000048">
    <property type="entry name" value="IQ_motif_EF-hand-BS"/>
</dbReference>
<dbReference type="Gene3D" id="3.40.850.10">
    <property type="entry name" value="Kinesin motor domain"/>
    <property type="match status" value="2"/>
</dbReference>
<dbReference type="PANTHER" id="PTHR13140:SF706">
    <property type="entry name" value="DILUTE CLASS UNCONVENTIONAL MYOSIN, ISOFORM C"/>
    <property type="match status" value="1"/>
</dbReference>
<proteinExistence type="inferred from homology"/>
<keyword evidence="5 8" id="KW-0518">Myosin</keyword>
<feature type="compositionally biased region" description="Basic and acidic residues" evidence="9">
    <location>
        <begin position="72"/>
        <end position="84"/>
    </location>
</feature>
<evidence type="ECO:0000256" key="1">
    <source>
        <dbReference type="ARBA" id="ARBA00022741"/>
    </source>
</evidence>
<evidence type="ECO:0000256" key="2">
    <source>
        <dbReference type="ARBA" id="ARBA00022840"/>
    </source>
</evidence>
<evidence type="ECO:0000256" key="6">
    <source>
        <dbReference type="ARBA" id="ARBA00023175"/>
    </source>
</evidence>
<keyword evidence="6 8" id="KW-0505">Motor protein</keyword>
<evidence type="ECO:0000313" key="12">
    <source>
        <dbReference type="EMBL" id="KAK8953690.1"/>
    </source>
</evidence>
<dbReference type="InterPro" id="IPR027417">
    <property type="entry name" value="P-loop_NTPase"/>
</dbReference>
<dbReference type="Pfam" id="PF00612">
    <property type="entry name" value="IQ"/>
    <property type="match status" value="2"/>
</dbReference>
<feature type="region of interest" description="Disordered" evidence="9">
    <location>
        <begin position="918"/>
        <end position="939"/>
    </location>
</feature>
<evidence type="ECO:0000256" key="8">
    <source>
        <dbReference type="PROSITE-ProRule" id="PRU00782"/>
    </source>
</evidence>
<dbReference type="Gene3D" id="1.20.5.4820">
    <property type="match status" value="1"/>
</dbReference>
<comment type="similarity">
    <text evidence="8">Belongs to the TRAFAC class myosin-kinesin ATPase superfamily. Myosin family.</text>
</comment>
<dbReference type="InterPro" id="IPR057535">
    <property type="entry name" value="MYO1-3_N_SH3"/>
</dbReference>
<dbReference type="EMBL" id="JBBWWR010000014">
    <property type="protein sequence ID" value="KAK8953690.1"/>
    <property type="molecule type" value="Genomic_DNA"/>
</dbReference>
<evidence type="ECO:0000259" key="11">
    <source>
        <dbReference type="PROSITE" id="PS51844"/>
    </source>
</evidence>
<dbReference type="InterPro" id="IPR004009">
    <property type="entry name" value="SH3_Myosin"/>
</dbReference>
<feature type="region of interest" description="Disordered" evidence="9">
    <location>
        <begin position="1007"/>
        <end position="1026"/>
    </location>
</feature>